<feature type="domain" description="Disease resistance protein At4g27190-like leucine-rich repeats" evidence="9">
    <location>
        <begin position="936"/>
        <end position="1067"/>
    </location>
</feature>
<dbReference type="Pfam" id="PF00931">
    <property type="entry name" value="NB-ARC"/>
    <property type="match status" value="1"/>
</dbReference>
<name>A0ABD2TN57_9SOLN</name>
<dbReference type="SUPFAM" id="SSF52540">
    <property type="entry name" value="P-loop containing nucleoside triphosphate hydrolases"/>
    <property type="match status" value="1"/>
</dbReference>
<dbReference type="InterPro" id="IPR002182">
    <property type="entry name" value="NB-ARC"/>
</dbReference>
<dbReference type="Pfam" id="PF23247">
    <property type="entry name" value="LRR_RPS2"/>
    <property type="match status" value="2"/>
</dbReference>
<keyword evidence="12" id="KW-1185">Reference proteome</keyword>
<evidence type="ECO:0000256" key="2">
    <source>
        <dbReference type="ARBA" id="ARBA00022614"/>
    </source>
</evidence>
<evidence type="ECO:0000313" key="12">
    <source>
        <dbReference type="Proteomes" id="UP001627284"/>
    </source>
</evidence>
<proteinExistence type="inferred from homology"/>
<evidence type="ECO:0008006" key="13">
    <source>
        <dbReference type="Google" id="ProtNLM"/>
    </source>
</evidence>
<dbReference type="Gene3D" id="3.40.50.300">
    <property type="entry name" value="P-loop containing nucleotide triphosphate hydrolases"/>
    <property type="match status" value="1"/>
</dbReference>
<keyword evidence="5" id="KW-0611">Plant defense</keyword>
<keyword evidence="4" id="KW-0547">Nucleotide-binding</keyword>
<dbReference type="SUPFAM" id="SSF52058">
    <property type="entry name" value="L domain-like"/>
    <property type="match status" value="1"/>
</dbReference>
<evidence type="ECO:0000256" key="5">
    <source>
        <dbReference type="ARBA" id="ARBA00022821"/>
    </source>
</evidence>
<dbReference type="Gene3D" id="3.80.10.10">
    <property type="entry name" value="Ribonuclease Inhibitor"/>
    <property type="match status" value="3"/>
</dbReference>
<dbReference type="InterPro" id="IPR050905">
    <property type="entry name" value="Plant_NBS-LRR"/>
</dbReference>
<dbReference type="PANTHER" id="PTHR33463:SF198">
    <property type="entry name" value="RPP4C3"/>
    <property type="match status" value="1"/>
</dbReference>
<feature type="domain" description="Disease resistance protein At4g27190-like leucine-rich repeats" evidence="9">
    <location>
        <begin position="1099"/>
        <end position="1226"/>
    </location>
</feature>
<dbReference type="PRINTS" id="PR00364">
    <property type="entry name" value="DISEASERSIST"/>
</dbReference>
<dbReference type="EMBL" id="JBJKTR010000010">
    <property type="protein sequence ID" value="KAL3357788.1"/>
    <property type="molecule type" value="Genomic_DNA"/>
</dbReference>
<dbReference type="InterPro" id="IPR032675">
    <property type="entry name" value="LRR_dom_sf"/>
</dbReference>
<evidence type="ECO:0000259" key="9">
    <source>
        <dbReference type="Pfam" id="PF23247"/>
    </source>
</evidence>
<evidence type="ECO:0000256" key="6">
    <source>
        <dbReference type="ARBA" id="ARBA00022840"/>
    </source>
</evidence>
<evidence type="ECO:0000256" key="7">
    <source>
        <dbReference type="SAM" id="MobiDB-lite"/>
    </source>
</evidence>
<evidence type="ECO:0000259" key="8">
    <source>
        <dbReference type="Pfam" id="PF00931"/>
    </source>
</evidence>
<dbReference type="InterPro" id="IPR042197">
    <property type="entry name" value="Apaf_helical"/>
</dbReference>
<feature type="domain" description="NB-ARC" evidence="8">
    <location>
        <begin position="224"/>
        <end position="388"/>
    </location>
</feature>
<keyword evidence="2" id="KW-0433">Leucine-rich repeat</keyword>
<gene>
    <name evidence="11" type="ORF">AABB24_018137</name>
</gene>
<comment type="similarity">
    <text evidence="1">Belongs to the disease resistance NB-LRR family.</text>
</comment>
<dbReference type="InterPro" id="IPR027417">
    <property type="entry name" value="P-loop_NTPase"/>
</dbReference>
<dbReference type="SUPFAM" id="SSF52047">
    <property type="entry name" value="RNI-like"/>
    <property type="match status" value="1"/>
</dbReference>
<protein>
    <recommendedName>
        <fullName evidence="13">AAA+ ATPase domain-containing protein</fullName>
    </recommendedName>
</protein>
<dbReference type="Gene3D" id="1.10.8.430">
    <property type="entry name" value="Helical domain of apoptotic protease-activating factors"/>
    <property type="match status" value="1"/>
</dbReference>
<evidence type="ECO:0000256" key="3">
    <source>
        <dbReference type="ARBA" id="ARBA00022737"/>
    </source>
</evidence>
<dbReference type="InterPro" id="IPR055414">
    <property type="entry name" value="LRR_R13L4/SHOC2-like"/>
</dbReference>
<accession>A0ABD2TN57</accession>
<feature type="compositionally biased region" description="Acidic residues" evidence="7">
    <location>
        <begin position="1266"/>
        <end position="1299"/>
    </location>
</feature>
<feature type="domain" description="Disease resistance R13L4/SHOC-2-like LRR" evidence="10">
    <location>
        <begin position="623"/>
        <end position="755"/>
    </location>
</feature>
<dbReference type="PANTHER" id="PTHR33463">
    <property type="entry name" value="NB-ARC DOMAIN-CONTAINING PROTEIN-RELATED"/>
    <property type="match status" value="1"/>
</dbReference>
<evidence type="ECO:0000313" key="11">
    <source>
        <dbReference type="EMBL" id="KAL3357787.1"/>
    </source>
</evidence>
<comment type="caution">
    <text evidence="11">The sequence shown here is derived from an EMBL/GenBank/DDBJ whole genome shotgun (WGS) entry which is preliminary data.</text>
</comment>
<dbReference type="Pfam" id="PF23598">
    <property type="entry name" value="LRR_14"/>
    <property type="match status" value="1"/>
</dbReference>
<dbReference type="GO" id="GO:0005524">
    <property type="term" value="F:ATP binding"/>
    <property type="evidence" value="ECO:0007669"/>
    <property type="project" value="UniProtKB-KW"/>
</dbReference>
<dbReference type="EMBL" id="JBJKTR010000010">
    <property type="protein sequence ID" value="KAL3357787.1"/>
    <property type="molecule type" value="Genomic_DNA"/>
</dbReference>
<evidence type="ECO:0000259" key="10">
    <source>
        <dbReference type="Pfam" id="PF23598"/>
    </source>
</evidence>
<dbReference type="Proteomes" id="UP001627284">
    <property type="component" value="Unassembled WGS sequence"/>
</dbReference>
<dbReference type="GO" id="GO:0006952">
    <property type="term" value="P:defense response"/>
    <property type="evidence" value="ECO:0007669"/>
    <property type="project" value="UniProtKB-KW"/>
</dbReference>
<evidence type="ECO:0000256" key="1">
    <source>
        <dbReference type="ARBA" id="ARBA00008894"/>
    </source>
</evidence>
<feature type="region of interest" description="Disordered" evidence="7">
    <location>
        <begin position="1258"/>
        <end position="1307"/>
    </location>
</feature>
<keyword evidence="6" id="KW-0067">ATP-binding</keyword>
<sequence length="1307" mass="148055">MCLLFTHFQNSRGPCEGELIVVTSSKLCIYQFSFNSIVFIHSQPIFLTQSIFIYLCLLVTKKSEEIDMEFLSIFVERVTDCLIQPVARGIGYFFYYKNNIRFMENESKKLEDIRIGVHQRAEADRRNLQVISPNVEAWFTSVDTTTADVAAVMRRGRIEVERYGCCPNLKSRYSLSRRAKKIAMELIELRNEGNDYAVFSYPAVQIEVIPSNSAEEFDSRKMQEDEVIAALKDDRVTVIGICGLGGVGKTTLAEKIRQKAKQEKLFDDVVMVIVSQQADMKTIQGEIARGVGLTLEGDDMSNRGDLLRTRLMDQNSRILLILDDVWKAIDLNRLGIPSPSGSNHKHQCKVTFTTRFRSVCEAMGAQKTMEVGILSEEEAWILFSQKVGDLLDNDSSLHGIAKEVAKECKGLPLAIITVAGALKMHKSKHSWDCALKQLRGAVTIDIPEVLTEVYKPLRLSYDYLGSNEAKYLLLLCSLFKEDRNIHPEELLKYGMGLRIFPGFNLEDARNRVCYHLETLKDCFLLSAGSYKNHVKMHDMVRDVAIYIASEGEHKFMVSHDVNSEEFPRKECYEQYSHISIVAKKFDEPCSPIVCPKLKLLMLELSFEEPFKLQDDFFDGMSKLNVLSLRGNAQYKSILPFPTSIQSLSSLRMLYLSNLRLDDISIIGELVNLEILSIRGSQLEELPAEIGKLANLIMLEVWNFMPNRLKRISTGELSKLVRLEELHMIGVEDCCYSTLRELESLSKLTALTLGICSEDVIYSNLRLPSRLTRYTLKVGYASTMTKGDYGKNIELKVTETAAPLGDWICRLLKECEVVHSNGKGSNNVLAELQQNELQNVKVLGLSNCDLVTHLLDICGRTHEVIKFPNLNELRLKSLECLTHFCSDNVEGIEFPLLWIMSFKGLPEFQNFSPTTNDSITDSNPLFNEKVSCPNLTELYIEKLERISALCSHQLPTAYFTKLELLVVSECEKLRNLMSPSVARGALNLQDLYIEDCQSMEEVITEEEEQGEGIMTLFPRLEVLELCRLPKLGHFFLTECTLEFPFLRKVKIDDCPEMNTFVQPEIFMSTPSLESVNNDDDVKAVDLNKVMFNSKVSCPSLENLSIIRANSITSLFSRQLPIEPYFSKLQTLEVDSCGKLRNLMSPLVARGLLNLRTLNIENCESMEEVITEEEHQGEEMTNEPLFPLLEKLILRKLPKLGHFFLTGHALEFPLLRNVTIRGCPGIKTFIQQGISVSTPILKCDDKVKVVDLNKWIQQRFNSQKQSEASDDDDESEATNGDESEASDDDESEATNGDESEATESRKGEP</sequence>
<evidence type="ECO:0000256" key="4">
    <source>
        <dbReference type="ARBA" id="ARBA00022741"/>
    </source>
</evidence>
<keyword evidence="3" id="KW-0677">Repeat</keyword>
<organism evidence="11 12">
    <name type="scientific">Solanum stoloniferum</name>
    <dbReference type="NCBI Taxonomy" id="62892"/>
    <lineage>
        <taxon>Eukaryota</taxon>
        <taxon>Viridiplantae</taxon>
        <taxon>Streptophyta</taxon>
        <taxon>Embryophyta</taxon>
        <taxon>Tracheophyta</taxon>
        <taxon>Spermatophyta</taxon>
        <taxon>Magnoliopsida</taxon>
        <taxon>eudicotyledons</taxon>
        <taxon>Gunneridae</taxon>
        <taxon>Pentapetalae</taxon>
        <taxon>asterids</taxon>
        <taxon>lamiids</taxon>
        <taxon>Solanales</taxon>
        <taxon>Solanaceae</taxon>
        <taxon>Solanoideae</taxon>
        <taxon>Solaneae</taxon>
        <taxon>Solanum</taxon>
    </lineage>
</organism>
<reference evidence="11 12" key="1">
    <citation type="submission" date="2024-05" db="EMBL/GenBank/DDBJ databases">
        <title>De novo assembly of an allotetraploid wild potato.</title>
        <authorList>
            <person name="Hosaka A.J."/>
        </authorList>
    </citation>
    <scope>NUCLEOTIDE SEQUENCE [LARGE SCALE GENOMIC DNA]</scope>
    <source>
        <tissue evidence="11">Young leaves</tissue>
    </source>
</reference>
<dbReference type="InterPro" id="IPR057135">
    <property type="entry name" value="At4g27190-like_LRR"/>
</dbReference>
<dbReference type="FunFam" id="3.40.50.300:FF:001091">
    <property type="entry name" value="Probable disease resistance protein At1g61300"/>
    <property type="match status" value="1"/>
</dbReference>